<comment type="caution">
    <text evidence="1">The sequence shown here is derived from an EMBL/GenBank/DDBJ whole genome shotgun (WGS) entry which is preliminary data.</text>
</comment>
<name>A0ACC0AT69_CATRO</name>
<keyword evidence="2" id="KW-1185">Reference proteome</keyword>
<sequence length="129" mass="14535">MGIVCCLESKDFLWRLYNNILPTCKNLSRNIQSIQLYCPICSNQVKDVVHVFFQCQVAEETWISSPFSHLLVPFQGLWPLGGILALASPSRRWLGKAILDSHPKVEGPARAPKRSSRGRVMSPSNGCHW</sequence>
<gene>
    <name evidence="1" type="ORF">M9H77_21971</name>
</gene>
<evidence type="ECO:0000313" key="2">
    <source>
        <dbReference type="Proteomes" id="UP001060085"/>
    </source>
</evidence>
<dbReference type="EMBL" id="CM044705">
    <property type="protein sequence ID" value="KAI5662648.1"/>
    <property type="molecule type" value="Genomic_DNA"/>
</dbReference>
<proteinExistence type="predicted"/>
<accession>A0ACC0AT69</accession>
<protein>
    <submittedName>
        <fullName evidence="1">Uncharacterized protein</fullName>
    </submittedName>
</protein>
<evidence type="ECO:0000313" key="1">
    <source>
        <dbReference type="EMBL" id="KAI5662648.1"/>
    </source>
</evidence>
<dbReference type="Proteomes" id="UP001060085">
    <property type="component" value="Linkage Group LG05"/>
</dbReference>
<organism evidence="1 2">
    <name type="scientific">Catharanthus roseus</name>
    <name type="common">Madagascar periwinkle</name>
    <name type="synonym">Vinca rosea</name>
    <dbReference type="NCBI Taxonomy" id="4058"/>
    <lineage>
        <taxon>Eukaryota</taxon>
        <taxon>Viridiplantae</taxon>
        <taxon>Streptophyta</taxon>
        <taxon>Embryophyta</taxon>
        <taxon>Tracheophyta</taxon>
        <taxon>Spermatophyta</taxon>
        <taxon>Magnoliopsida</taxon>
        <taxon>eudicotyledons</taxon>
        <taxon>Gunneridae</taxon>
        <taxon>Pentapetalae</taxon>
        <taxon>asterids</taxon>
        <taxon>lamiids</taxon>
        <taxon>Gentianales</taxon>
        <taxon>Apocynaceae</taxon>
        <taxon>Rauvolfioideae</taxon>
        <taxon>Vinceae</taxon>
        <taxon>Catharanthinae</taxon>
        <taxon>Catharanthus</taxon>
    </lineage>
</organism>
<reference evidence="2" key="1">
    <citation type="journal article" date="2023" name="Nat. Plants">
        <title>Single-cell RNA sequencing provides a high-resolution roadmap for understanding the multicellular compartmentation of specialized metabolism.</title>
        <authorList>
            <person name="Sun S."/>
            <person name="Shen X."/>
            <person name="Li Y."/>
            <person name="Li Y."/>
            <person name="Wang S."/>
            <person name="Li R."/>
            <person name="Zhang H."/>
            <person name="Shen G."/>
            <person name="Guo B."/>
            <person name="Wei J."/>
            <person name="Xu J."/>
            <person name="St-Pierre B."/>
            <person name="Chen S."/>
            <person name="Sun C."/>
        </authorList>
    </citation>
    <scope>NUCLEOTIDE SEQUENCE [LARGE SCALE GENOMIC DNA]</scope>
</reference>